<evidence type="ECO:0000256" key="8">
    <source>
        <dbReference type="HAMAP-Rule" id="MF_00500"/>
    </source>
</evidence>
<dbReference type="GO" id="GO:0015935">
    <property type="term" value="C:small ribosomal subunit"/>
    <property type="evidence" value="ECO:0007669"/>
    <property type="project" value="TreeGrafter"/>
</dbReference>
<comment type="similarity">
    <text evidence="2 8">Belongs to the bacterial ribosomal protein bS20 family.</text>
</comment>
<keyword evidence="5 8" id="KW-0689">Ribosomal protein</keyword>
<keyword evidence="4 8" id="KW-0694">RNA-binding</keyword>
<dbReference type="Proteomes" id="UP000813215">
    <property type="component" value="Unassembled WGS sequence"/>
</dbReference>
<dbReference type="SUPFAM" id="SSF46992">
    <property type="entry name" value="Ribosomal protein S20"/>
    <property type="match status" value="1"/>
</dbReference>
<feature type="region of interest" description="Disordered" evidence="9">
    <location>
        <begin position="72"/>
        <end position="101"/>
    </location>
</feature>
<dbReference type="Gene3D" id="1.20.58.110">
    <property type="entry name" value="Ribosomal protein S20"/>
    <property type="match status" value="1"/>
</dbReference>
<dbReference type="EMBL" id="JAHHHW010000084">
    <property type="protein sequence ID" value="MBW4432291.1"/>
    <property type="molecule type" value="Genomic_DNA"/>
</dbReference>
<name>A0A9E3H949_9NOST</name>
<comment type="caution">
    <text evidence="10">The sequence shown here is derived from an EMBL/GenBank/DDBJ whole genome shotgun (WGS) entry which is preliminary data.</text>
</comment>
<reference evidence="10" key="2">
    <citation type="journal article" date="2022" name="Microbiol. Resour. Announc.">
        <title>Metagenome Sequencing to Explore Phylogenomics of Terrestrial Cyanobacteria.</title>
        <authorList>
            <person name="Ward R.D."/>
            <person name="Stajich J.E."/>
            <person name="Johansen J.R."/>
            <person name="Huntemann M."/>
            <person name="Clum A."/>
            <person name="Foster B."/>
            <person name="Foster B."/>
            <person name="Roux S."/>
            <person name="Palaniappan K."/>
            <person name="Varghese N."/>
            <person name="Mukherjee S."/>
            <person name="Reddy T.B.K."/>
            <person name="Daum C."/>
            <person name="Copeland A."/>
            <person name="Chen I.A."/>
            <person name="Ivanova N.N."/>
            <person name="Kyrpides N.C."/>
            <person name="Shapiro N."/>
            <person name="Eloe-Fadrosh E.A."/>
            <person name="Pietrasiak N."/>
        </authorList>
    </citation>
    <scope>NUCLEOTIDE SEQUENCE</scope>
    <source>
        <strain evidence="10">HA4357-MV3</strain>
    </source>
</reference>
<evidence type="ECO:0000256" key="7">
    <source>
        <dbReference type="ARBA" id="ARBA00035136"/>
    </source>
</evidence>
<proteinExistence type="inferred from homology"/>
<evidence type="ECO:0000256" key="1">
    <source>
        <dbReference type="ARBA" id="ARBA00003134"/>
    </source>
</evidence>
<dbReference type="InterPro" id="IPR036510">
    <property type="entry name" value="Ribosomal_bS20_sf"/>
</dbReference>
<evidence type="ECO:0000256" key="9">
    <source>
        <dbReference type="SAM" id="MobiDB-lite"/>
    </source>
</evidence>
<evidence type="ECO:0000256" key="6">
    <source>
        <dbReference type="ARBA" id="ARBA00023274"/>
    </source>
</evidence>
<evidence type="ECO:0000256" key="5">
    <source>
        <dbReference type="ARBA" id="ARBA00022980"/>
    </source>
</evidence>
<evidence type="ECO:0000313" key="10">
    <source>
        <dbReference type="EMBL" id="MBW4432291.1"/>
    </source>
</evidence>
<evidence type="ECO:0000256" key="2">
    <source>
        <dbReference type="ARBA" id="ARBA00007634"/>
    </source>
</evidence>
<keyword evidence="3 8" id="KW-0699">rRNA-binding</keyword>
<dbReference type="PANTHER" id="PTHR33398">
    <property type="entry name" value="30S RIBOSOMAL PROTEIN S20"/>
    <property type="match status" value="1"/>
</dbReference>
<evidence type="ECO:0000256" key="4">
    <source>
        <dbReference type="ARBA" id="ARBA00022884"/>
    </source>
</evidence>
<gene>
    <name evidence="8 10" type="primary">rpsT</name>
    <name evidence="8" type="synonym">rps20</name>
    <name evidence="10" type="ORF">KME28_11295</name>
</gene>
<sequence length="101" mass="11300">MANTKSALKRAKIAERNRLRNKAYKSAVKTLMKKYFAAVETYAANPTPESQQEVQTRMSEAYSKIDKAVKRGVLHPNNGARKKSRLAQRLKAHTQPAVTAS</sequence>
<protein>
    <recommendedName>
        <fullName evidence="7 8">Small ribosomal subunit protein bS20</fullName>
    </recommendedName>
</protein>
<accession>A0A9E3H949</accession>
<reference evidence="10" key="1">
    <citation type="submission" date="2021-05" db="EMBL/GenBank/DDBJ databases">
        <authorList>
            <person name="Pietrasiak N."/>
            <person name="Ward R."/>
            <person name="Stajich J.E."/>
            <person name="Kurbessoian T."/>
        </authorList>
    </citation>
    <scope>NUCLEOTIDE SEQUENCE</scope>
    <source>
        <strain evidence="10">HA4357-MV3</strain>
    </source>
</reference>
<organism evidence="10 11">
    <name type="scientific">Pelatocladus maniniholoensis HA4357-MV3</name>
    <dbReference type="NCBI Taxonomy" id="1117104"/>
    <lineage>
        <taxon>Bacteria</taxon>
        <taxon>Bacillati</taxon>
        <taxon>Cyanobacteriota</taxon>
        <taxon>Cyanophyceae</taxon>
        <taxon>Nostocales</taxon>
        <taxon>Nostocaceae</taxon>
        <taxon>Pelatocladus</taxon>
    </lineage>
</organism>
<keyword evidence="6 8" id="KW-0687">Ribonucleoprotein</keyword>
<dbReference type="GO" id="GO:0006412">
    <property type="term" value="P:translation"/>
    <property type="evidence" value="ECO:0007669"/>
    <property type="project" value="UniProtKB-UniRule"/>
</dbReference>
<comment type="function">
    <text evidence="1 8">Binds directly to 16S ribosomal RNA.</text>
</comment>
<evidence type="ECO:0000313" key="11">
    <source>
        <dbReference type="Proteomes" id="UP000813215"/>
    </source>
</evidence>
<dbReference type="FunFam" id="1.20.58.110:FF:000001">
    <property type="entry name" value="30S ribosomal protein S20"/>
    <property type="match status" value="1"/>
</dbReference>
<dbReference type="GO" id="GO:0003735">
    <property type="term" value="F:structural constituent of ribosome"/>
    <property type="evidence" value="ECO:0007669"/>
    <property type="project" value="InterPro"/>
</dbReference>
<dbReference type="PANTHER" id="PTHR33398:SF1">
    <property type="entry name" value="SMALL RIBOSOMAL SUBUNIT PROTEIN BS20C"/>
    <property type="match status" value="1"/>
</dbReference>
<dbReference type="GO" id="GO:0070181">
    <property type="term" value="F:small ribosomal subunit rRNA binding"/>
    <property type="evidence" value="ECO:0007669"/>
    <property type="project" value="TreeGrafter"/>
</dbReference>
<feature type="compositionally biased region" description="Basic residues" evidence="9">
    <location>
        <begin position="80"/>
        <end position="92"/>
    </location>
</feature>
<dbReference type="Pfam" id="PF01649">
    <property type="entry name" value="Ribosomal_S20p"/>
    <property type="match status" value="1"/>
</dbReference>
<dbReference type="InterPro" id="IPR002583">
    <property type="entry name" value="Ribosomal_bS20"/>
</dbReference>
<dbReference type="HAMAP" id="MF_00500">
    <property type="entry name" value="Ribosomal_bS20"/>
    <property type="match status" value="1"/>
</dbReference>
<evidence type="ECO:0000256" key="3">
    <source>
        <dbReference type="ARBA" id="ARBA00022730"/>
    </source>
</evidence>
<dbReference type="NCBIfam" id="TIGR00029">
    <property type="entry name" value="S20"/>
    <property type="match status" value="1"/>
</dbReference>
<dbReference type="GO" id="GO:0005829">
    <property type="term" value="C:cytosol"/>
    <property type="evidence" value="ECO:0007669"/>
    <property type="project" value="TreeGrafter"/>
</dbReference>
<dbReference type="AlphaFoldDB" id="A0A9E3H949"/>